<keyword evidence="5" id="KW-0645">Protease</keyword>
<protein>
    <recommendedName>
        <fullName evidence="3">Protease PrsW</fullName>
    </recommendedName>
</protein>
<dbReference type="PIRSF" id="PIRSF016933">
    <property type="entry name" value="PrsW"/>
    <property type="match status" value="1"/>
</dbReference>
<keyword evidence="7" id="KW-0378">Hydrolase</keyword>
<dbReference type="EMBL" id="MGJV01000008">
    <property type="protein sequence ID" value="OGN15545.1"/>
    <property type="molecule type" value="Genomic_DNA"/>
</dbReference>
<feature type="transmembrane region" description="Helical" evidence="10">
    <location>
        <begin position="79"/>
        <end position="100"/>
    </location>
</feature>
<dbReference type="GO" id="GO:0008233">
    <property type="term" value="F:peptidase activity"/>
    <property type="evidence" value="ECO:0007669"/>
    <property type="project" value="UniProtKB-KW"/>
</dbReference>
<feature type="transmembrane region" description="Helical" evidence="10">
    <location>
        <begin position="180"/>
        <end position="203"/>
    </location>
</feature>
<evidence type="ECO:0000313" key="11">
    <source>
        <dbReference type="EMBL" id="OGN15545.1"/>
    </source>
</evidence>
<evidence type="ECO:0000256" key="1">
    <source>
        <dbReference type="ARBA" id="ARBA00004651"/>
    </source>
</evidence>
<keyword evidence="4" id="KW-1003">Cell membrane</keyword>
<accession>A0A1F8FR68</accession>
<dbReference type="InterPro" id="IPR026898">
    <property type="entry name" value="PrsW"/>
</dbReference>
<comment type="subcellular location">
    <subcellularLocation>
        <location evidence="1">Cell membrane</location>
        <topology evidence="1">Multi-pass membrane protein</topology>
    </subcellularLocation>
</comment>
<comment type="similarity">
    <text evidence="2">Belongs to the protease PrsW family.</text>
</comment>
<dbReference type="AlphaFoldDB" id="A0A1F8FR68"/>
<proteinExistence type="inferred from homology"/>
<evidence type="ECO:0000313" key="12">
    <source>
        <dbReference type="Proteomes" id="UP000176581"/>
    </source>
</evidence>
<evidence type="ECO:0000256" key="3">
    <source>
        <dbReference type="ARBA" id="ARBA00018997"/>
    </source>
</evidence>
<evidence type="ECO:0000256" key="9">
    <source>
        <dbReference type="ARBA" id="ARBA00023136"/>
    </source>
</evidence>
<dbReference type="GO" id="GO:0005886">
    <property type="term" value="C:plasma membrane"/>
    <property type="evidence" value="ECO:0007669"/>
    <property type="project" value="UniProtKB-SubCell"/>
</dbReference>
<evidence type="ECO:0000256" key="5">
    <source>
        <dbReference type="ARBA" id="ARBA00022670"/>
    </source>
</evidence>
<evidence type="ECO:0000256" key="8">
    <source>
        <dbReference type="ARBA" id="ARBA00022989"/>
    </source>
</evidence>
<name>A0A1F8FR68_9BACT</name>
<dbReference type="GO" id="GO:0006508">
    <property type="term" value="P:proteolysis"/>
    <property type="evidence" value="ECO:0007669"/>
    <property type="project" value="UniProtKB-KW"/>
</dbReference>
<feature type="transmembrane region" description="Helical" evidence="10">
    <location>
        <begin position="6"/>
        <end position="25"/>
    </location>
</feature>
<evidence type="ECO:0000256" key="2">
    <source>
        <dbReference type="ARBA" id="ARBA00009165"/>
    </source>
</evidence>
<evidence type="ECO:0000256" key="10">
    <source>
        <dbReference type="SAM" id="Phobius"/>
    </source>
</evidence>
<dbReference type="PANTHER" id="PTHR36844:SF1">
    <property type="entry name" value="PROTEASE PRSW"/>
    <property type="match status" value="1"/>
</dbReference>
<keyword evidence="6 10" id="KW-0812">Transmembrane</keyword>
<organism evidence="11 12">
    <name type="scientific">Candidatus Yanofskybacteria bacterium RIFCSPHIGHO2_02_FULL_43_22</name>
    <dbReference type="NCBI Taxonomy" id="1802681"/>
    <lineage>
        <taxon>Bacteria</taxon>
        <taxon>Candidatus Yanofskyibacteriota</taxon>
    </lineage>
</organism>
<evidence type="ECO:0000256" key="7">
    <source>
        <dbReference type="ARBA" id="ARBA00022801"/>
    </source>
</evidence>
<keyword evidence="8 10" id="KW-1133">Transmembrane helix</keyword>
<gene>
    <name evidence="11" type="ORF">A3J47_00255</name>
</gene>
<comment type="caution">
    <text evidence="11">The sequence shown here is derived from an EMBL/GenBank/DDBJ whole genome shotgun (WGS) entry which is preliminary data.</text>
</comment>
<reference evidence="11 12" key="1">
    <citation type="journal article" date="2016" name="Nat. Commun.">
        <title>Thousands of microbial genomes shed light on interconnected biogeochemical processes in an aquifer system.</title>
        <authorList>
            <person name="Anantharaman K."/>
            <person name="Brown C.T."/>
            <person name="Hug L.A."/>
            <person name="Sharon I."/>
            <person name="Castelle C.J."/>
            <person name="Probst A.J."/>
            <person name="Thomas B.C."/>
            <person name="Singh A."/>
            <person name="Wilkins M.J."/>
            <person name="Karaoz U."/>
            <person name="Brodie E.L."/>
            <person name="Williams K.H."/>
            <person name="Hubbard S.S."/>
            <person name="Banfield J.F."/>
        </authorList>
    </citation>
    <scope>NUCLEOTIDE SEQUENCE [LARGE SCALE GENOMIC DNA]</scope>
</reference>
<feature type="transmembrane region" description="Helical" evidence="10">
    <location>
        <begin position="145"/>
        <end position="168"/>
    </location>
</feature>
<dbReference type="InterPro" id="IPR023596">
    <property type="entry name" value="Peptidase_PrsW_arch/bac"/>
</dbReference>
<sequence>MTPVFNSALLVTLGLAPSLVWLSFYLRKDCHPEPKYLLTKAFLMGIIISPLAILLQLGFSELRTLVGLEVFSQGTPAFFLWSSFVEEFLKFFAIYLVIVWSPEFDEPVDGMIYMISAALGFAAIENMLVMFNLMPDGAGTALNTLALRFIGATLLHALASGLMGYFLAMSWFFREHRKKLIIFGLAMATLFHAAFNMLIAFAQESANPVIGLVYTTFLLIVLAFLVSVLFDKIKERHVHSISTVKI</sequence>
<dbReference type="Pfam" id="PF13367">
    <property type="entry name" value="PrsW-protease"/>
    <property type="match status" value="1"/>
</dbReference>
<feature type="transmembrane region" description="Helical" evidence="10">
    <location>
        <begin position="209"/>
        <end position="230"/>
    </location>
</feature>
<dbReference type="PANTHER" id="PTHR36844">
    <property type="entry name" value="PROTEASE PRSW"/>
    <property type="match status" value="1"/>
</dbReference>
<keyword evidence="9 10" id="KW-0472">Membrane</keyword>
<evidence type="ECO:0000256" key="4">
    <source>
        <dbReference type="ARBA" id="ARBA00022475"/>
    </source>
</evidence>
<feature type="transmembrane region" description="Helical" evidence="10">
    <location>
        <begin position="37"/>
        <end position="59"/>
    </location>
</feature>
<evidence type="ECO:0000256" key="6">
    <source>
        <dbReference type="ARBA" id="ARBA00022692"/>
    </source>
</evidence>
<dbReference type="Proteomes" id="UP000176581">
    <property type="component" value="Unassembled WGS sequence"/>
</dbReference>
<feature type="transmembrane region" description="Helical" evidence="10">
    <location>
        <begin position="112"/>
        <end position="133"/>
    </location>
</feature>